<feature type="region of interest" description="Disordered" evidence="1">
    <location>
        <begin position="76"/>
        <end position="100"/>
    </location>
</feature>
<proteinExistence type="predicted"/>
<dbReference type="EMBL" id="JAGSXJ010000001">
    <property type="protein sequence ID" value="KAH6697608.1"/>
    <property type="molecule type" value="Genomic_DNA"/>
</dbReference>
<dbReference type="AlphaFoldDB" id="A0A9P9AGT9"/>
<sequence length="216" mass="23143">MLRICARNAGSGCLSGWTAARTLPEAPQDKLCPLSSNGFGCKRCGGAQGQDLPRVACRDKKVAHCVPGAETARGLSSTTVAKGKGGGRASPGLQAPGRIAPCPSRGTHKLGWGSWVRSARPPHRDQPPCPHSDVVVDAILVRFYYKGWGDRGRAHFADRIWAPRRSFVLVLNLDSTPNRRCLSSVTSRGSHFISRPRPRQADARIGGVARDVVSAM</sequence>
<name>A0A9P9AGT9_9PEZI</name>
<evidence type="ECO:0000313" key="3">
    <source>
        <dbReference type="Proteomes" id="UP000770015"/>
    </source>
</evidence>
<gene>
    <name evidence="2" type="ORF">F5X68DRAFT_5831</name>
</gene>
<evidence type="ECO:0000313" key="2">
    <source>
        <dbReference type="EMBL" id="KAH6697608.1"/>
    </source>
</evidence>
<organism evidence="2 3">
    <name type="scientific">Plectosphaerella plurivora</name>
    <dbReference type="NCBI Taxonomy" id="936078"/>
    <lineage>
        <taxon>Eukaryota</taxon>
        <taxon>Fungi</taxon>
        <taxon>Dikarya</taxon>
        <taxon>Ascomycota</taxon>
        <taxon>Pezizomycotina</taxon>
        <taxon>Sordariomycetes</taxon>
        <taxon>Hypocreomycetidae</taxon>
        <taxon>Glomerellales</taxon>
        <taxon>Plectosphaerellaceae</taxon>
        <taxon>Plectosphaerella</taxon>
    </lineage>
</organism>
<comment type="caution">
    <text evidence="2">The sequence shown here is derived from an EMBL/GenBank/DDBJ whole genome shotgun (WGS) entry which is preliminary data.</text>
</comment>
<accession>A0A9P9AGT9</accession>
<protein>
    <submittedName>
        <fullName evidence="2">Uncharacterized protein</fullName>
    </submittedName>
</protein>
<keyword evidence="3" id="KW-1185">Reference proteome</keyword>
<reference evidence="2" key="1">
    <citation type="journal article" date="2021" name="Nat. Commun.">
        <title>Genetic determinants of endophytism in the Arabidopsis root mycobiome.</title>
        <authorList>
            <person name="Mesny F."/>
            <person name="Miyauchi S."/>
            <person name="Thiergart T."/>
            <person name="Pickel B."/>
            <person name="Atanasova L."/>
            <person name="Karlsson M."/>
            <person name="Huettel B."/>
            <person name="Barry K.W."/>
            <person name="Haridas S."/>
            <person name="Chen C."/>
            <person name="Bauer D."/>
            <person name="Andreopoulos W."/>
            <person name="Pangilinan J."/>
            <person name="LaButti K."/>
            <person name="Riley R."/>
            <person name="Lipzen A."/>
            <person name="Clum A."/>
            <person name="Drula E."/>
            <person name="Henrissat B."/>
            <person name="Kohler A."/>
            <person name="Grigoriev I.V."/>
            <person name="Martin F.M."/>
            <person name="Hacquard S."/>
        </authorList>
    </citation>
    <scope>NUCLEOTIDE SEQUENCE</scope>
    <source>
        <strain evidence="2">MPI-SDFR-AT-0117</strain>
    </source>
</reference>
<evidence type="ECO:0000256" key="1">
    <source>
        <dbReference type="SAM" id="MobiDB-lite"/>
    </source>
</evidence>
<dbReference type="Proteomes" id="UP000770015">
    <property type="component" value="Unassembled WGS sequence"/>
</dbReference>